<dbReference type="Proteomes" id="UP001419268">
    <property type="component" value="Unassembled WGS sequence"/>
</dbReference>
<evidence type="ECO:0000313" key="2">
    <source>
        <dbReference type="EMBL" id="KAK9119678.1"/>
    </source>
</evidence>
<accession>A0AAP0NUJ4</accession>
<gene>
    <name evidence="2" type="ORF">Scep_017771</name>
</gene>
<evidence type="ECO:0000256" key="1">
    <source>
        <dbReference type="SAM" id="MobiDB-lite"/>
    </source>
</evidence>
<organism evidence="2 3">
    <name type="scientific">Stephania cephalantha</name>
    <dbReference type="NCBI Taxonomy" id="152367"/>
    <lineage>
        <taxon>Eukaryota</taxon>
        <taxon>Viridiplantae</taxon>
        <taxon>Streptophyta</taxon>
        <taxon>Embryophyta</taxon>
        <taxon>Tracheophyta</taxon>
        <taxon>Spermatophyta</taxon>
        <taxon>Magnoliopsida</taxon>
        <taxon>Ranunculales</taxon>
        <taxon>Menispermaceae</taxon>
        <taxon>Menispermoideae</taxon>
        <taxon>Cissampelideae</taxon>
        <taxon>Stephania</taxon>
    </lineage>
</organism>
<comment type="caution">
    <text evidence="2">The sequence shown here is derived from an EMBL/GenBank/DDBJ whole genome shotgun (WGS) entry which is preliminary data.</text>
</comment>
<keyword evidence="3" id="KW-1185">Reference proteome</keyword>
<feature type="compositionally biased region" description="Polar residues" evidence="1">
    <location>
        <begin position="29"/>
        <end position="44"/>
    </location>
</feature>
<feature type="region of interest" description="Disordered" evidence="1">
    <location>
        <begin position="1"/>
        <end position="69"/>
    </location>
</feature>
<reference evidence="2 3" key="1">
    <citation type="submission" date="2024-01" db="EMBL/GenBank/DDBJ databases">
        <title>Genome assemblies of Stephania.</title>
        <authorList>
            <person name="Yang L."/>
        </authorList>
    </citation>
    <scope>NUCLEOTIDE SEQUENCE [LARGE SCALE GENOMIC DNA]</scope>
    <source>
        <strain evidence="2">JXDWG</strain>
        <tissue evidence="2">Leaf</tissue>
    </source>
</reference>
<protein>
    <submittedName>
        <fullName evidence="2">Uncharacterized protein</fullName>
    </submittedName>
</protein>
<name>A0AAP0NUJ4_9MAGN</name>
<dbReference type="AlphaFoldDB" id="A0AAP0NUJ4"/>
<evidence type="ECO:0000313" key="3">
    <source>
        <dbReference type="Proteomes" id="UP001419268"/>
    </source>
</evidence>
<sequence length="184" mass="20289">MRASSGSEQRRQRAAVPAQAALGSDADETTATPARQRVGSTATNQRRRDATRRNSPAVAAPATDERRRGCDAMNGAVARCRPVGCAISSKSRQRDGVKDVADISDAHGTRSYDNARLKLAPDIRFSPGFFSQNRRASRDDQFELKFHGGNEDFDRNWSFRTINLDIGDFEESDWGLVSGRRNAD</sequence>
<proteinExistence type="predicted"/>
<dbReference type="EMBL" id="JBBNAG010000007">
    <property type="protein sequence ID" value="KAK9119678.1"/>
    <property type="molecule type" value="Genomic_DNA"/>
</dbReference>